<accession>A0A318KEK0</accession>
<dbReference type="Proteomes" id="UP000247612">
    <property type="component" value="Unassembled WGS sequence"/>
</dbReference>
<dbReference type="EMBL" id="QJKH01000019">
    <property type="protein sequence ID" value="PXX75204.1"/>
    <property type="molecule type" value="Genomic_DNA"/>
</dbReference>
<dbReference type="STRING" id="1034346.GCA_000313565_01899"/>
<dbReference type="RefSeq" id="WP_022938204.1">
    <property type="nucleotide sequence ID" value="NZ_CABKRQ010000005.1"/>
</dbReference>
<proteinExistence type="predicted"/>
<dbReference type="AlphaFoldDB" id="A0A318KEK0"/>
<reference evidence="1 2" key="1">
    <citation type="submission" date="2018-05" db="EMBL/GenBank/DDBJ databases">
        <title>Genomic Encyclopedia of Type Strains, Phase IV (KMG-IV): sequencing the most valuable type-strain genomes for metagenomic binning, comparative biology and taxonomic classification.</title>
        <authorList>
            <person name="Goeker M."/>
        </authorList>
    </citation>
    <scope>NUCLEOTIDE SEQUENCE [LARGE SCALE GENOMIC DNA]</scope>
    <source>
        <strain evidence="1 2">JC118</strain>
    </source>
</reference>
<dbReference type="Pfam" id="PF14014">
    <property type="entry name" value="DUF4230"/>
    <property type="match status" value="1"/>
</dbReference>
<keyword evidence="2" id="KW-1185">Reference proteome</keyword>
<dbReference type="OrthoDB" id="359931at2"/>
<sequence length="197" mass="21868">MENIKKAKDVLKGIAILALVALIAFAGGRFFSPSAKAPLITSDLLTTKLQNVSDLATLRYKYTNMGKFEQATDFYGWTVPFMTKSFIISYDGVILAGVDLSEAEIQVDGNKVTVHLPEAKIISHEIDEDSIEVFDETRNIFNQIKITDYTNFSKDQKAKVESEAIANGLLTEAMDKAKTVIQALLEQSGEVYEIVYE</sequence>
<gene>
    <name evidence="1" type="ORF">DES51_11920</name>
</gene>
<organism evidence="1 2">
    <name type="scientific">Dielma fastidiosa</name>
    <dbReference type="NCBI Taxonomy" id="1034346"/>
    <lineage>
        <taxon>Bacteria</taxon>
        <taxon>Bacillati</taxon>
        <taxon>Bacillota</taxon>
        <taxon>Erysipelotrichia</taxon>
        <taxon>Erysipelotrichales</taxon>
        <taxon>Erysipelotrichaceae</taxon>
        <taxon>Dielma</taxon>
    </lineage>
</organism>
<evidence type="ECO:0000313" key="2">
    <source>
        <dbReference type="Proteomes" id="UP000247612"/>
    </source>
</evidence>
<evidence type="ECO:0000313" key="1">
    <source>
        <dbReference type="EMBL" id="PXX75204.1"/>
    </source>
</evidence>
<dbReference type="InterPro" id="IPR025324">
    <property type="entry name" value="DUF4230"/>
</dbReference>
<comment type="caution">
    <text evidence="1">The sequence shown here is derived from an EMBL/GenBank/DDBJ whole genome shotgun (WGS) entry which is preliminary data.</text>
</comment>
<protein>
    <submittedName>
        <fullName evidence="1">Uncharacterized protein DUF4230</fullName>
    </submittedName>
</protein>
<name>A0A318KEK0_9FIRM</name>